<dbReference type="AlphaFoldDB" id="A0A4P9WR23"/>
<dbReference type="SUPFAM" id="SSF52058">
    <property type="entry name" value="L domain-like"/>
    <property type="match status" value="1"/>
</dbReference>
<evidence type="ECO:0000313" key="1">
    <source>
        <dbReference type="EMBL" id="RKO95504.1"/>
    </source>
</evidence>
<evidence type="ECO:0000313" key="2">
    <source>
        <dbReference type="Proteomes" id="UP000268535"/>
    </source>
</evidence>
<name>A0A4P9WR23_9FUNG</name>
<organism evidence="1 2">
    <name type="scientific">Caulochytrium protostelioides</name>
    <dbReference type="NCBI Taxonomy" id="1555241"/>
    <lineage>
        <taxon>Eukaryota</taxon>
        <taxon>Fungi</taxon>
        <taxon>Fungi incertae sedis</taxon>
        <taxon>Chytridiomycota</taxon>
        <taxon>Chytridiomycota incertae sedis</taxon>
        <taxon>Chytridiomycetes</taxon>
        <taxon>Caulochytriales</taxon>
        <taxon>Caulochytriaceae</taxon>
        <taxon>Caulochytrium</taxon>
    </lineage>
</organism>
<reference evidence="2" key="1">
    <citation type="journal article" date="2018" name="Nat. Microbiol.">
        <title>Leveraging single-cell genomics to expand the fungal tree of life.</title>
        <authorList>
            <person name="Ahrendt S.R."/>
            <person name="Quandt C.A."/>
            <person name="Ciobanu D."/>
            <person name="Clum A."/>
            <person name="Salamov A."/>
            <person name="Andreopoulos B."/>
            <person name="Cheng J.F."/>
            <person name="Woyke T."/>
            <person name="Pelin A."/>
            <person name="Henrissat B."/>
            <person name="Reynolds N.K."/>
            <person name="Benny G.L."/>
            <person name="Smith M.E."/>
            <person name="James T.Y."/>
            <person name="Grigoriev I.V."/>
        </authorList>
    </citation>
    <scope>NUCLEOTIDE SEQUENCE [LARGE SCALE GENOMIC DNA]</scope>
    <source>
        <strain evidence="2">ATCC 52028</strain>
    </source>
</reference>
<accession>A0A4P9WR23</accession>
<protein>
    <submittedName>
        <fullName evidence="1">Uncharacterized protein</fullName>
    </submittedName>
</protein>
<dbReference type="Proteomes" id="UP000268535">
    <property type="component" value="Unassembled WGS sequence"/>
</dbReference>
<proteinExistence type="predicted"/>
<gene>
    <name evidence="1" type="ORF">CAUPRSCDRAFT_12795</name>
</gene>
<dbReference type="EMBL" id="ML011551">
    <property type="protein sequence ID" value="RKO95504.1"/>
    <property type="molecule type" value="Genomic_DNA"/>
</dbReference>
<sequence length="184" mass="19803">MSGAWLSAHELTLTGLPLYDLFAAPSAFPPVQPSHRLGFLPLLASLTIRACHLTTWSMDWAYLPSCTHLDLSDNGNVCLGEPANPCIHASMHPCIILLRSDEFRCTDSPSHRLFIVGAMVLHHVDLQPSASLRATLAAGLEPRGPSGLRLVRIVLSGNAALHQDTLFVAEVQALSDAAKAQLIL</sequence>